<organism evidence="2 3">
    <name type="scientific">Paraburkholderia acidicola</name>
    <dbReference type="NCBI Taxonomy" id="1912599"/>
    <lineage>
        <taxon>Bacteria</taxon>
        <taxon>Pseudomonadati</taxon>
        <taxon>Pseudomonadota</taxon>
        <taxon>Betaproteobacteria</taxon>
        <taxon>Burkholderiales</taxon>
        <taxon>Burkholderiaceae</taxon>
        <taxon>Paraburkholderia</taxon>
    </lineage>
</organism>
<keyword evidence="1" id="KW-0472">Membrane</keyword>
<feature type="transmembrane region" description="Helical" evidence="1">
    <location>
        <begin position="12"/>
        <end position="31"/>
    </location>
</feature>
<name>A0ABV1LXL7_9BURK</name>
<comment type="caution">
    <text evidence="2">The sequence shown here is derived from an EMBL/GenBank/DDBJ whole genome shotgun (WGS) entry which is preliminary data.</text>
</comment>
<reference evidence="2 3" key="1">
    <citation type="journal article" date="2024" name="Chem. Sci.">
        <title>Discovery of a lagriamide polyketide by integrated genome mining, isotopic labeling, and untargeted metabolomics.</title>
        <authorList>
            <person name="Fergusson C.H."/>
            <person name="Saulog J."/>
            <person name="Paulo B.S."/>
            <person name="Wilson D.M."/>
            <person name="Liu D.Y."/>
            <person name="Morehouse N.J."/>
            <person name="Waterworth S."/>
            <person name="Barkei J."/>
            <person name="Gray C.A."/>
            <person name="Kwan J.C."/>
            <person name="Eustaquio A.S."/>
            <person name="Linington R.G."/>
        </authorList>
    </citation>
    <scope>NUCLEOTIDE SEQUENCE [LARGE SCALE GENOMIC DNA]</scope>
    <source>
        <strain evidence="2 3">RL17-338-BIF-B</strain>
    </source>
</reference>
<accession>A0ABV1LXL7</accession>
<dbReference type="RefSeq" id="WP_157915191.1">
    <property type="nucleotide sequence ID" value="NZ_JAOALG010000002.1"/>
</dbReference>
<sequence length="57" mass="6027">MNKAQISLDARSTFHYFFLTGTLLGAVFGAVAQDPPAAGDAGFLSCLGFFASRLLRS</sequence>
<keyword evidence="3" id="KW-1185">Reference proteome</keyword>
<proteinExistence type="predicted"/>
<evidence type="ECO:0000256" key="1">
    <source>
        <dbReference type="SAM" id="Phobius"/>
    </source>
</evidence>
<keyword evidence="1" id="KW-1133">Transmembrane helix</keyword>
<evidence type="ECO:0000313" key="2">
    <source>
        <dbReference type="EMBL" id="MEQ5844085.1"/>
    </source>
</evidence>
<evidence type="ECO:0008006" key="4">
    <source>
        <dbReference type="Google" id="ProtNLM"/>
    </source>
</evidence>
<gene>
    <name evidence="2" type="ORF">N0A02_31990</name>
</gene>
<dbReference type="Proteomes" id="UP001469089">
    <property type="component" value="Unassembled WGS sequence"/>
</dbReference>
<evidence type="ECO:0000313" key="3">
    <source>
        <dbReference type="Proteomes" id="UP001469089"/>
    </source>
</evidence>
<protein>
    <recommendedName>
        <fullName evidence="4">XapX domain-containing protein</fullName>
    </recommendedName>
</protein>
<keyword evidence="1" id="KW-0812">Transmembrane</keyword>
<dbReference type="EMBL" id="JAOALG010000002">
    <property type="protein sequence ID" value="MEQ5844085.1"/>
    <property type="molecule type" value="Genomic_DNA"/>
</dbReference>